<evidence type="ECO:0000313" key="6">
    <source>
        <dbReference type="Proteomes" id="UP001321018"/>
    </source>
</evidence>
<dbReference type="InterPro" id="IPR040624">
    <property type="entry name" value="HalOD1"/>
</dbReference>
<feature type="domain" description="Halobacterial output" evidence="2">
    <location>
        <begin position="32"/>
        <end position="105"/>
    </location>
</feature>
<feature type="region of interest" description="Disordered" evidence="1">
    <location>
        <begin position="1"/>
        <end position="29"/>
    </location>
</feature>
<proteinExistence type="predicted"/>
<reference evidence="3 5" key="1">
    <citation type="submission" date="2022-09" db="EMBL/GenBank/DDBJ databases">
        <title>Enrichment on poylsaccharides allowed isolation of novel metabolic and taxonomic groups of Haloarchaea.</title>
        <authorList>
            <person name="Sorokin D.Y."/>
            <person name="Elcheninov A.G."/>
            <person name="Khizhniak T.V."/>
            <person name="Kolganova T.V."/>
            <person name="Kublanov I.V."/>
        </authorList>
    </citation>
    <scope>NUCLEOTIDE SEQUENCE</scope>
    <source>
        <strain evidence="4 5">AArc-m2/3/4</strain>
        <strain evidence="3">AArc-xg1-1</strain>
    </source>
</reference>
<name>A0AAP2Z2T7_9EURY</name>
<protein>
    <recommendedName>
        <fullName evidence="2">Halobacterial output domain-containing protein</fullName>
    </recommendedName>
</protein>
<feature type="compositionally biased region" description="Low complexity" evidence="1">
    <location>
        <begin position="8"/>
        <end position="20"/>
    </location>
</feature>
<evidence type="ECO:0000256" key="1">
    <source>
        <dbReference type="SAM" id="MobiDB-lite"/>
    </source>
</evidence>
<accession>A0AAP2Z2T7</accession>
<evidence type="ECO:0000259" key="2">
    <source>
        <dbReference type="Pfam" id="PF18545"/>
    </source>
</evidence>
<evidence type="ECO:0000313" key="5">
    <source>
        <dbReference type="Proteomes" id="UP001320972"/>
    </source>
</evidence>
<dbReference type="EMBL" id="JAOPKA010000019">
    <property type="protein sequence ID" value="MCU4743867.1"/>
    <property type="molecule type" value="Genomic_DNA"/>
</dbReference>
<sequence>MHGQNTDPASSASTPSSSSPVYRVSHDPEGTATLSTTVAHALADCLGIDVTESAAYVHDSVDPDALDALFRPRHDGAPRTGGSLAFHVHDYCVTVFGDGEIVIEPPTGTGIR</sequence>
<gene>
    <name evidence="4" type="ORF">OB955_16720</name>
    <name evidence="3" type="ORF">OB960_21005</name>
</gene>
<evidence type="ECO:0000313" key="3">
    <source>
        <dbReference type="EMBL" id="MCU4743867.1"/>
    </source>
</evidence>
<dbReference type="RefSeq" id="WP_338005679.1">
    <property type="nucleotide sequence ID" value="NZ_JAOPKA010000019.1"/>
</dbReference>
<keyword evidence="5" id="KW-1185">Reference proteome</keyword>
<dbReference type="Proteomes" id="UP001320972">
    <property type="component" value="Unassembled WGS sequence"/>
</dbReference>
<dbReference type="Pfam" id="PF18545">
    <property type="entry name" value="HalOD1"/>
    <property type="match status" value="1"/>
</dbReference>
<comment type="caution">
    <text evidence="3">The sequence shown here is derived from an EMBL/GenBank/DDBJ whole genome shotgun (WGS) entry which is preliminary data.</text>
</comment>
<evidence type="ECO:0000313" key="4">
    <source>
        <dbReference type="EMBL" id="MCU4974369.1"/>
    </source>
</evidence>
<organism evidence="3 6">
    <name type="scientific">Natronoglomus mannanivorans</name>
    <dbReference type="NCBI Taxonomy" id="2979990"/>
    <lineage>
        <taxon>Archaea</taxon>
        <taxon>Methanobacteriati</taxon>
        <taxon>Methanobacteriota</taxon>
        <taxon>Stenosarchaea group</taxon>
        <taxon>Halobacteria</taxon>
        <taxon>Halobacteriales</taxon>
        <taxon>Natrialbaceae</taxon>
        <taxon>Natronoglomus</taxon>
    </lineage>
</organism>
<dbReference type="AlphaFoldDB" id="A0AAP2Z2T7"/>
<dbReference type="EMBL" id="JAOPKB010000011">
    <property type="protein sequence ID" value="MCU4974369.1"/>
    <property type="molecule type" value="Genomic_DNA"/>
</dbReference>
<dbReference type="Proteomes" id="UP001321018">
    <property type="component" value="Unassembled WGS sequence"/>
</dbReference>